<dbReference type="SUPFAM" id="SSF53822">
    <property type="entry name" value="Periplasmic binding protein-like I"/>
    <property type="match status" value="1"/>
</dbReference>
<dbReference type="PRINTS" id="PR00036">
    <property type="entry name" value="HTHLACI"/>
</dbReference>
<name>A0A5J5HVY3_9SPHN</name>
<dbReference type="RefSeq" id="WP_120252969.1">
    <property type="nucleotide sequence ID" value="NZ_JBNNIY010000005.1"/>
</dbReference>
<accession>A0A5J5HVY3</accession>
<organism evidence="6 7">
    <name type="scientific">Sphingobium limneticum</name>
    <dbReference type="NCBI Taxonomy" id="1007511"/>
    <lineage>
        <taxon>Bacteria</taxon>
        <taxon>Pseudomonadati</taxon>
        <taxon>Pseudomonadota</taxon>
        <taxon>Alphaproteobacteria</taxon>
        <taxon>Sphingomonadales</taxon>
        <taxon>Sphingomonadaceae</taxon>
        <taxon>Sphingobium</taxon>
    </lineage>
</organism>
<proteinExistence type="predicted"/>
<reference evidence="7 8" key="1">
    <citation type="submission" date="2019-09" db="EMBL/GenBank/DDBJ databases">
        <authorList>
            <person name="Feng G."/>
        </authorList>
    </citation>
    <scope>NUCLEOTIDE SEQUENCE [LARGE SCALE GENOMIC DNA]</scope>
    <source>
        <strain evidence="6 7">KACC 19283</strain>
        <strain evidence="5 8">KACC 19284</strain>
    </source>
</reference>
<dbReference type="Proteomes" id="UP000326364">
    <property type="component" value="Unassembled WGS sequence"/>
</dbReference>
<dbReference type="Gene3D" id="1.10.260.40">
    <property type="entry name" value="lambda repressor-like DNA-binding domains"/>
    <property type="match status" value="1"/>
</dbReference>
<sequence>MARSQQMGRGATVVDVAKRAGVSSMTVSRVINGRSGVSAETRAVVEEAIKALAYTPNVAARNLVNSTELRIGIIYSNANAAFMSEFLTGVFEEASSRGARLILLKGEGGRAPAVEAIEELVASGLSGALLAPPLGEAPDVLRVLRDARCAMAAVGAYQSPGKICVRIDDRAASYQMTRLLLDLGHRQLGFILGNPDQAASAERMAGFYAAIRETGGVEVQVVQGDFTYVSGLAAAEHLLAMPSRPTAIFASNDDMAAAVVSVAHRRHLDVPAELTVAGFDDTTAAQTLWPPLTTVHQPVRELAAEALSLLIAEIAAEKGHSRVPRETILDHRIVERQSTGAHVPSPPS</sequence>
<dbReference type="InterPro" id="IPR028082">
    <property type="entry name" value="Peripla_BP_I"/>
</dbReference>
<dbReference type="InterPro" id="IPR046335">
    <property type="entry name" value="LacI/GalR-like_sensor"/>
</dbReference>
<dbReference type="InterPro" id="IPR000843">
    <property type="entry name" value="HTH_LacI"/>
</dbReference>
<dbReference type="EMBL" id="VYQB01000021">
    <property type="protein sequence ID" value="KAA9012635.1"/>
    <property type="molecule type" value="Genomic_DNA"/>
</dbReference>
<keyword evidence="2 6" id="KW-0238">DNA-binding</keyword>
<comment type="caution">
    <text evidence="6">The sequence shown here is derived from an EMBL/GenBank/DDBJ whole genome shotgun (WGS) entry which is preliminary data.</text>
</comment>
<dbReference type="CDD" id="cd01545">
    <property type="entry name" value="PBP1_SalR"/>
    <property type="match status" value="1"/>
</dbReference>
<dbReference type="Proteomes" id="UP000325933">
    <property type="component" value="Unassembled WGS sequence"/>
</dbReference>
<evidence type="ECO:0000256" key="3">
    <source>
        <dbReference type="ARBA" id="ARBA00023163"/>
    </source>
</evidence>
<dbReference type="GO" id="GO:0003700">
    <property type="term" value="F:DNA-binding transcription factor activity"/>
    <property type="evidence" value="ECO:0007669"/>
    <property type="project" value="TreeGrafter"/>
</dbReference>
<dbReference type="Pfam" id="PF13377">
    <property type="entry name" value="Peripla_BP_3"/>
    <property type="match status" value="1"/>
</dbReference>
<evidence type="ECO:0000313" key="7">
    <source>
        <dbReference type="Proteomes" id="UP000325933"/>
    </source>
</evidence>
<evidence type="ECO:0000313" key="6">
    <source>
        <dbReference type="EMBL" id="KAA9024981.1"/>
    </source>
</evidence>
<evidence type="ECO:0000313" key="5">
    <source>
        <dbReference type="EMBL" id="KAA9012635.1"/>
    </source>
</evidence>
<dbReference type="PROSITE" id="PS50932">
    <property type="entry name" value="HTH_LACI_2"/>
    <property type="match status" value="1"/>
</dbReference>
<dbReference type="EMBL" id="VYQA01000021">
    <property type="protein sequence ID" value="KAA9024981.1"/>
    <property type="molecule type" value="Genomic_DNA"/>
</dbReference>
<dbReference type="InterPro" id="IPR010982">
    <property type="entry name" value="Lambda_DNA-bd_dom_sf"/>
</dbReference>
<evidence type="ECO:0000256" key="2">
    <source>
        <dbReference type="ARBA" id="ARBA00023125"/>
    </source>
</evidence>
<evidence type="ECO:0000313" key="8">
    <source>
        <dbReference type="Proteomes" id="UP000326364"/>
    </source>
</evidence>
<dbReference type="GO" id="GO:0000976">
    <property type="term" value="F:transcription cis-regulatory region binding"/>
    <property type="evidence" value="ECO:0007669"/>
    <property type="project" value="TreeGrafter"/>
</dbReference>
<dbReference type="PANTHER" id="PTHR30146">
    <property type="entry name" value="LACI-RELATED TRANSCRIPTIONAL REPRESSOR"/>
    <property type="match status" value="1"/>
</dbReference>
<dbReference type="Pfam" id="PF00356">
    <property type="entry name" value="LacI"/>
    <property type="match status" value="1"/>
</dbReference>
<dbReference type="Gene3D" id="3.40.50.2300">
    <property type="match status" value="2"/>
</dbReference>
<evidence type="ECO:0000256" key="1">
    <source>
        <dbReference type="ARBA" id="ARBA00023015"/>
    </source>
</evidence>
<protein>
    <submittedName>
        <fullName evidence="6">LacI family DNA-binding transcriptional regulator</fullName>
    </submittedName>
</protein>
<dbReference type="SMART" id="SM00354">
    <property type="entry name" value="HTH_LACI"/>
    <property type="match status" value="1"/>
</dbReference>
<gene>
    <name evidence="6" type="ORF">F4U95_20775</name>
    <name evidence="5" type="ORF">F4U96_20660</name>
</gene>
<dbReference type="SUPFAM" id="SSF47413">
    <property type="entry name" value="lambda repressor-like DNA-binding domains"/>
    <property type="match status" value="1"/>
</dbReference>
<keyword evidence="8" id="KW-1185">Reference proteome</keyword>
<dbReference type="CDD" id="cd01392">
    <property type="entry name" value="HTH_LacI"/>
    <property type="match status" value="1"/>
</dbReference>
<evidence type="ECO:0000259" key="4">
    <source>
        <dbReference type="PROSITE" id="PS50932"/>
    </source>
</evidence>
<dbReference type="PROSITE" id="PS00356">
    <property type="entry name" value="HTH_LACI_1"/>
    <property type="match status" value="1"/>
</dbReference>
<keyword evidence="3" id="KW-0804">Transcription</keyword>
<dbReference type="PANTHER" id="PTHR30146:SF153">
    <property type="entry name" value="LACTOSE OPERON REPRESSOR"/>
    <property type="match status" value="1"/>
</dbReference>
<dbReference type="AlphaFoldDB" id="A0A5J5HVY3"/>
<feature type="domain" description="HTH lacI-type" evidence="4">
    <location>
        <begin position="11"/>
        <end position="65"/>
    </location>
</feature>
<keyword evidence="1" id="KW-0805">Transcription regulation</keyword>